<proteinExistence type="predicted"/>
<reference evidence="1" key="1">
    <citation type="submission" date="2021-02" db="EMBL/GenBank/DDBJ databases">
        <authorList>
            <consortium name="DOE Joint Genome Institute"/>
            <person name="Ahrendt S."/>
            <person name="Looney B.P."/>
            <person name="Miyauchi S."/>
            <person name="Morin E."/>
            <person name="Drula E."/>
            <person name="Courty P.E."/>
            <person name="Chicoki N."/>
            <person name="Fauchery L."/>
            <person name="Kohler A."/>
            <person name="Kuo A."/>
            <person name="Labutti K."/>
            <person name="Pangilinan J."/>
            <person name="Lipzen A."/>
            <person name="Riley R."/>
            <person name="Andreopoulos W."/>
            <person name="He G."/>
            <person name="Johnson J."/>
            <person name="Barry K.W."/>
            <person name="Grigoriev I.V."/>
            <person name="Nagy L."/>
            <person name="Hibbett D."/>
            <person name="Henrissat B."/>
            <person name="Matheny P.B."/>
            <person name="Labbe J."/>
            <person name="Martin F."/>
        </authorList>
    </citation>
    <scope>NUCLEOTIDE SEQUENCE</scope>
    <source>
        <strain evidence="1">EC-137</strain>
    </source>
</reference>
<organism evidence="1 2">
    <name type="scientific">Vararia minispora EC-137</name>
    <dbReference type="NCBI Taxonomy" id="1314806"/>
    <lineage>
        <taxon>Eukaryota</taxon>
        <taxon>Fungi</taxon>
        <taxon>Dikarya</taxon>
        <taxon>Basidiomycota</taxon>
        <taxon>Agaricomycotina</taxon>
        <taxon>Agaricomycetes</taxon>
        <taxon>Russulales</taxon>
        <taxon>Lachnocladiaceae</taxon>
        <taxon>Vararia</taxon>
    </lineage>
</organism>
<dbReference type="Proteomes" id="UP000814128">
    <property type="component" value="Unassembled WGS sequence"/>
</dbReference>
<accession>A0ACB8QFN0</accession>
<reference evidence="1" key="2">
    <citation type="journal article" date="2022" name="New Phytol.">
        <title>Evolutionary transition to the ectomycorrhizal habit in the genomes of a hyperdiverse lineage of mushroom-forming fungi.</title>
        <authorList>
            <person name="Looney B."/>
            <person name="Miyauchi S."/>
            <person name="Morin E."/>
            <person name="Drula E."/>
            <person name="Courty P.E."/>
            <person name="Kohler A."/>
            <person name="Kuo A."/>
            <person name="LaButti K."/>
            <person name="Pangilinan J."/>
            <person name="Lipzen A."/>
            <person name="Riley R."/>
            <person name="Andreopoulos W."/>
            <person name="He G."/>
            <person name="Johnson J."/>
            <person name="Nolan M."/>
            <person name="Tritt A."/>
            <person name="Barry K.W."/>
            <person name="Grigoriev I.V."/>
            <person name="Nagy L.G."/>
            <person name="Hibbett D."/>
            <person name="Henrissat B."/>
            <person name="Matheny P.B."/>
            <person name="Labbe J."/>
            <person name="Martin F.M."/>
        </authorList>
    </citation>
    <scope>NUCLEOTIDE SEQUENCE</scope>
    <source>
        <strain evidence="1">EC-137</strain>
    </source>
</reference>
<keyword evidence="2" id="KW-1185">Reference proteome</keyword>
<dbReference type="EMBL" id="MU273620">
    <property type="protein sequence ID" value="KAI0030472.1"/>
    <property type="molecule type" value="Genomic_DNA"/>
</dbReference>
<protein>
    <submittedName>
        <fullName evidence="1">Uncharacterized protein</fullName>
    </submittedName>
</protein>
<evidence type="ECO:0000313" key="2">
    <source>
        <dbReference type="Proteomes" id="UP000814128"/>
    </source>
</evidence>
<name>A0ACB8QFN0_9AGAM</name>
<comment type="caution">
    <text evidence="1">The sequence shown here is derived from an EMBL/GenBank/DDBJ whole genome shotgun (WGS) entry which is preliminary data.</text>
</comment>
<gene>
    <name evidence="1" type="ORF">K488DRAFT_87735</name>
</gene>
<evidence type="ECO:0000313" key="1">
    <source>
        <dbReference type="EMBL" id="KAI0030472.1"/>
    </source>
</evidence>
<sequence length="530" mass="58977">MADSTHRGLGSAADDYPPPENIETHILSLPPEITLSIFFILAEEHPPSLRRDSLIDRLGWIPVTHVCRAWRCISISTPGLWCRDLGRLPRALPEFIERAGDVLPVDLTAWVEGRRGNSIWFVDAGMSLSRIRSIDVYVAFRLRSLDKFTQMLAGNEAPILESLTFARDHPTHREYDMRKLLYAPRLRCASFRNIFLPFRAPSLISLSLYAVQLQPHTVLSDILDIISNSPLLEQLSINELYVPNDAYGSVGASKPQMHHLKRIALDPIYSGPSPHAWFLDRLVFPGSTVISISNALVSTPLVLAPILMSATRSIWRDDPPTGLAIRLSLYAVRLDFFSFGTNRLPDRFPSPTTAKLRASIELKSTSFLSDLRGAASVSDLSTIAILSLHGIGERSVPRADTPWVDIYSPLPGVRLLLALDMINAPDMSVLTALGEPFEHGSSSREPLLPHLEHVGVDARPNVLIFGNSEFSAETLLTALESRAQLRTSDSPALRSLWIGPNLNVIPDDPEGEEQVLRRLRVLVPNIYWKE</sequence>